<dbReference type="InterPro" id="IPR034746">
    <property type="entry name" value="POTRA"/>
</dbReference>
<dbReference type="GO" id="GO:0051205">
    <property type="term" value="P:protein insertion into membrane"/>
    <property type="evidence" value="ECO:0007669"/>
    <property type="project" value="UniProtKB-UniRule"/>
</dbReference>
<evidence type="ECO:0000256" key="9">
    <source>
        <dbReference type="NCBIfam" id="TIGR03303"/>
    </source>
</evidence>
<evidence type="ECO:0000256" key="5">
    <source>
        <dbReference type="ARBA" id="ARBA00022737"/>
    </source>
</evidence>
<proteinExistence type="inferred from homology"/>
<accession>A0A5A9ZUY8</accession>
<dbReference type="PANTHER" id="PTHR12815:SF47">
    <property type="entry name" value="TRANSLOCATION AND ASSEMBLY MODULE SUBUNIT TAMA"/>
    <property type="match status" value="1"/>
</dbReference>
<evidence type="ECO:0000259" key="11">
    <source>
        <dbReference type="PROSITE" id="PS51779"/>
    </source>
</evidence>
<gene>
    <name evidence="8 12" type="primary">bamA</name>
    <name evidence="12" type="ORF">FLO80_02380</name>
</gene>
<keyword evidence="13" id="KW-1185">Reference proteome</keyword>
<keyword evidence="10" id="KW-1133">Transmembrane helix</keyword>
<comment type="subcellular location">
    <subcellularLocation>
        <location evidence="8">Cell outer membrane</location>
    </subcellularLocation>
    <subcellularLocation>
        <location evidence="1">Membrane</location>
    </subcellularLocation>
</comment>
<dbReference type="PROSITE" id="PS51779">
    <property type="entry name" value="POTRA"/>
    <property type="match status" value="3"/>
</dbReference>
<keyword evidence="5 8" id="KW-0677">Repeat</keyword>
<feature type="domain" description="POTRA" evidence="11">
    <location>
        <begin position="46"/>
        <end position="113"/>
    </location>
</feature>
<organism evidence="12 13">
    <name type="scientific">Aquicoccus porphyridii</name>
    <dbReference type="NCBI Taxonomy" id="1852029"/>
    <lineage>
        <taxon>Bacteria</taxon>
        <taxon>Pseudomonadati</taxon>
        <taxon>Pseudomonadota</taxon>
        <taxon>Alphaproteobacteria</taxon>
        <taxon>Rhodobacterales</taxon>
        <taxon>Paracoccaceae</taxon>
        <taxon>Aquicoccus</taxon>
    </lineage>
</organism>
<dbReference type="HAMAP" id="MF_01430">
    <property type="entry name" value="OM_assembly_BamA"/>
    <property type="match status" value="1"/>
</dbReference>
<dbReference type="InterPro" id="IPR023707">
    <property type="entry name" value="OM_assembly_BamA"/>
</dbReference>
<dbReference type="Pfam" id="PF01103">
    <property type="entry name" value="Omp85"/>
    <property type="match status" value="1"/>
</dbReference>
<reference evidence="12 13" key="1">
    <citation type="submission" date="2019-07" db="EMBL/GenBank/DDBJ databases">
        <title>Aquicoccus porphyridii gen. nov., sp. nov., isolated from a small marine red alga, Porphyridium marinum.</title>
        <authorList>
            <person name="Liu L."/>
        </authorList>
    </citation>
    <scope>NUCLEOTIDE SEQUENCE [LARGE SCALE GENOMIC DNA]</scope>
    <source>
        <strain evidence="12 13">L1 8-17</strain>
    </source>
</reference>
<dbReference type="NCBIfam" id="TIGR03303">
    <property type="entry name" value="OM_YaeT"/>
    <property type="match status" value="1"/>
</dbReference>
<evidence type="ECO:0000313" key="13">
    <source>
        <dbReference type="Proteomes" id="UP000325291"/>
    </source>
</evidence>
<evidence type="ECO:0000256" key="6">
    <source>
        <dbReference type="ARBA" id="ARBA00023136"/>
    </source>
</evidence>
<evidence type="ECO:0000256" key="2">
    <source>
        <dbReference type="ARBA" id="ARBA00022452"/>
    </source>
</evidence>
<keyword evidence="6 8" id="KW-0472">Membrane</keyword>
<dbReference type="Pfam" id="PF07244">
    <property type="entry name" value="POTRA"/>
    <property type="match status" value="4"/>
</dbReference>
<comment type="subunit">
    <text evidence="8">Part of the Bam complex.</text>
</comment>
<comment type="function">
    <text evidence="8">Part of the outer membrane protein assembly complex, which is involved in assembly and insertion of beta-barrel proteins into the outer membrane.</text>
</comment>
<dbReference type="AlphaFoldDB" id="A0A5A9ZUY8"/>
<dbReference type="Gene3D" id="2.40.160.50">
    <property type="entry name" value="membrane protein fhac: a member of the omp85/tpsb transporter family"/>
    <property type="match status" value="1"/>
</dbReference>
<dbReference type="InterPro" id="IPR010827">
    <property type="entry name" value="BamA/TamA_POTRA"/>
</dbReference>
<keyword evidence="2 8" id="KW-1134">Transmembrane beta strand</keyword>
<feature type="transmembrane region" description="Helical" evidence="10">
    <location>
        <begin position="21"/>
        <end position="40"/>
    </location>
</feature>
<keyword evidence="7 8" id="KW-0998">Cell outer membrane</keyword>
<evidence type="ECO:0000256" key="7">
    <source>
        <dbReference type="ARBA" id="ARBA00023237"/>
    </source>
</evidence>
<evidence type="ECO:0000256" key="1">
    <source>
        <dbReference type="ARBA" id="ARBA00004370"/>
    </source>
</evidence>
<dbReference type="InterPro" id="IPR000184">
    <property type="entry name" value="Bac_surfAg_D15"/>
</dbReference>
<dbReference type="PANTHER" id="PTHR12815">
    <property type="entry name" value="SORTING AND ASSEMBLY MACHINERY SAMM50 PROTEIN FAMILY MEMBER"/>
    <property type="match status" value="1"/>
</dbReference>
<dbReference type="GO" id="GO:0043165">
    <property type="term" value="P:Gram-negative-bacterium-type cell outer membrane assembly"/>
    <property type="evidence" value="ECO:0007669"/>
    <property type="project" value="UniProtKB-UniRule"/>
</dbReference>
<evidence type="ECO:0000256" key="10">
    <source>
        <dbReference type="SAM" id="Phobius"/>
    </source>
</evidence>
<evidence type="ECO:0000256" key="3">
    <source>
        <dbReference type="ARBA" id="ARBA00022692"/>
    </source>
</evidence>
<keyword evidence="3 8" id="KW-0812">Transmembrane</keyword>
<dbReference type="InterPro" id="IPR039910">
    <property type="entry name" value="D15-like"/>
</dbReference>
<sequence length="782" mass="87367">MTYNINGHAGGLIEQGRKTRAFMAVIFLGVSFIFSTLPGVGEAQSYRFTDVTIEGNQRIEPGTILSYAGIARGETVSAAELNDAYQRILASGLFETVTIEPRGSRLVIAVKEYPTINRINFEGNRRLKDEELAGFIESKSRQVYNPTKAERDAETIAEAYLQNGRLAARVSPKIIRRSDNRVDLVFEIFEGGNVEIERISFVGNQVYSDHRLRRVLESKQAGLLRILIQRDTFVEDRLQFDRQVLRDFYLSRGYIDFRITGVNAELARERDGYFITFNVEEGQQFRFGEITTVSEMDEVVAEEFQSILRVRPGVVYSPTLVENSIARMERLAVRKGIDFMRVEPRISRNDRDLTLDIEFALVRGPRVFIERIDIEGNATTLDRVVRRQFRVVEGDPFNPREIREAAERIRALGFFEKADVNAREGSSPEQVIVDVDVEEAPTGSLGFGGSFSSKTGFGLAVQFEENNFLGRGQTFRFSISGAEENRNYGMNFVEPAFLGRDVRFHFDVGYVETEGYNSNYDTESASLGFGLEFPISERARFGVNYKFDHTEVLNYTGPAGTLLDGEAGLGALNASSVGFTFSYDTRITGLNPNAGMLLEFSQDFGGAGGDVDFSKSTARVMAQTKILNEEVTLRATLAGGMVNFRKGQSSRITDRFLYGSDIIRGFAYDGIGPRERDAGGTFDDALGGNFFATAKFEAQFPLGLPEEYGIEGGLFYDVGSVWGLDTTSPNTLYAGGPVRHVAGLSIFWKTPVGPLRLNWSKALQKQTFDKEQQFELTIQTNF</sequence>
<dbReference type="EMBL" id="VINQ01000001">
    <property type="protein sequence ID" value="KAA0921037.1"/>
    <property type="molecule type" value="Genomic_DNA"/>
</dbReference>
<feature type="domain" description="POTRA" evidence="11">
    <location>
        <begin position="114"/>
        <end position="191"/>
    </location>
</feature>
<feature type="domain" description="POTRA" evidence="11">
    <location>
        <begin position="367"/>
        <end position="440"/>
    </location>
</feature>
<comment type="similarity">
    <text evidence="8">Belongs to the BamA family.</text>
</comment>
<dbReference type="GO" id="GO:0009279">
    <property type="term" value="C:cell outer membrane"/>
    <property type="evidence" value="ECO:0007669"/>
    <property type="project" value="UniProtKB-SubCell"/>
</dbReference>
<keyword evidence="4 8" id="KW-0732">Signal</keyword>
<dbReference type="Proteomes" id="UP000325291">
    <property type="component" value="Unassembled WGS sequence"/>
</dbReference>
<comment type="caution">
    <text evidence="12">The sequence shown here is derived from an EMBL/GenBank/DDBJ whole genome shotgun (WGS) entry which is preliminary data.</text>
</comment>
<name>A0A5A9ZUY8_9RHOB</name>
<protein>
    <recommendedName>
        <fullName evidence="8 9">Outer membrane protein assembly factor BamA</fullName>
    </recommendedName>
</protein>
<evidence type="ECO:0000256" key="4">
    <source>
        <dbReference type="ARBA" id="ARBA00022729"/>
    </source>
</evidence>
<evidence type="ECO:0000313" key="12">
    <source>
        <dbReference type="EMBL" id="KAA0921037.1"/>
    </source>
</evidence>
<dbReference type="Gene3D" id="3.10.20.310">
    <property type="entry name" value="membrane protein fhac"/>
    <property type="match status" value="5"/>
</dbReference>
<dbReference type="PIRSF" id="PIRSF006076">
    <property type="entry name" value="OM_assembly_OMP85"/>
    <property type="match status" value="1"/>
</dbReference>
<evidence type="ECO:0000256" key="8">
    <source>
        <dbReference type="HAMAP-Rule" id="MF_01430"/>
    </source>
</evidence>